<name>A0ACB8T5J8_9AGAM</name>
<dbReference type="Proteomes" id="UP000814140">
    <property type="component" value="Unassembled WGS sequence"/>
</dbReference>
<evidence type="ECO:0000313" key="2">
    <source>
        <dbReference type="Proteomes" id="UP000814140"/>
    </source>
</evidence>
<dbReference type="EMBL" id="MU277202">
    <property type="protein sequence ID" value="KAI0063702.1"/>
    <property type="molecule type" value="Genomic_DNA"/>
</dbReference>
<sequence length="153" mass="16600">MLDTATTWRSLPTPEHLRPENLNFSLGKPVGSYYAHNPSTMFRGMSLEEKEALWAEALGAPLRLRRKMFVSAEHEQHVREKCAASAAAKAGPSSTALVEIENGDRPLQGGKSAGGKRKRKASAVEVFPQGGLTTDSSEFEQCVECRDLPDGSA</sequence>
<accession>A0ACB8T5J8</accession>
<keyword evidence="2" id="KW-1185">Reference proteome</keyword>
<gene>
    <name evidence="1" type="ORF">BV25DRAFT_1899270</name>
</gene>
<evidence type="ECO:0000313" key="1">
    <source>
        <dbReference type="EMBL" id="KAI0063702.1"/>
    </source>
</evidence>
<comment type="caution">
    <text evidence="1">The sequence shown here is derived from an EMBL/GenBank/DDBJ whole genome shotgun (WGS) entry which is preliminary data.</text>
</comment>
<protein>
    <submittedName>
        <fullName evidence="1">Uncharacterized protein</fullName>
    </submittedName>
</protein>
<reference evidence="1" key="1">
    <citation type="submission" date="2021-03" db="EMBL/GenBank/DDBJ databases">
        <authorList>
            <consortium name="DOE Joint Genome Institute"/>
            <person name="Ahrendt S."/>
            <person name="Looney B.P."/>
            <person name="Miyauchi S."/>
            <person name="Morin E."/>
            <person name="Drula E."/>
            <person name="Courty P.E."/>
            <person name="Chicoki N."/>
            <person name="Fauchery L."/>
            <person name="Kohler A."/>
            <person name="Kuo A."/>
            <person name="Labutti K."/>
            <person name="Pangilinan J."/>
            <person name="Lipzen A."/>
            <person name="Riley R."/>
            <person name="Andreopoulos W."/>
            <person name="He G."/>
            <person name="Johnson J."/>
            <person name="Barry K.W."/>
            <person name="Grigoriev I.V."/>
            <person name="Nagy L."/>
            <person name="Hibbett D."/>
            <person name="Henrissat B."/>
            <person name="Matheny P.B."/>
            <person name="Labbe J."/>
            <person name="Martin F."/>
        </authorList>
    </citation>
    <scope>NUCLEOTIDE SEQUENCE</scope>
    <source>
        <strain evidence="1">HHB10654</strain>
    </source>
</reference>
<proteinExistence type="predicted"/>
<reference evidence="1" key="2">
    <citation type="journal article" date="2022" name="New Phytol.">
        <title>Evolutionary transition to the ectomycorrhizal habit in the genomes of a hyperdiverse lineage of mushroom-forming fungi.</title>
        <authorList>
            <person name="Looney B."/>
            <person name="Miyauchi S."/>
            <person name="Morin E."/>
            <person name="Drula E."/>
            <person name="Courty P.E."/>
            <person name="Kohler A."/>
            <person name="Kuo A."/>
            <person name="LaButti K."/>
            <person name="Pangilinan J."/>
            <person name="Lipzen A."/>
            <person name="Riley R."/>
            <person name="Andreopoulos W."/>
            <person name="He G."/>
            <person name="Johnson J."/>
            <person name="Nolan M."/>
            <person name="Tritt A."/>
            <person name="Barry K.W."/>
            <person name="Grigoriev I.V."/>
            <person name="Nagy L.G."/>
            <person name="Hibbett D."/>
            <person name="Henrissat B."/>
            <person name="Matheny P.B."/>
            <person name="Labbe J."/>
            <person name="Martin F.M."/>
        </authorList>
    </citation>
    <scope>NUCLEOTIDE SEQUENCE</scope>
    <source>
        <strain evidence="1">HHB10654</strain>
    </source>
</reference>
<organism evidence="1 2">
    <name type="scientific">Artomyces pyxidatus</name>
    <dbReference type="NCBI Taxonomy" id="48021"/>
    <lineage>
        <taxon>Eukaryota</taxon>
        <taxon>Fungi</taxon>
        <taxon>Dikarya</taxon>
        <taxon>Basidiomycota</taxon>
        <taxon>Agaricomycotina</taxon>
        <taxon>Agaricomycetes</taxon>
        <taxon>Russulales</taxon>
        <taxon>Auriscalpiaceae</taxon>
        <taxon>Artomyces</taxon>
    </lineage>
</organism>